<evidence type="ECO:0000313" key="4">
    <source>
        <dbReference type="EMBL" id="CUV02712.1"/>
    </source>
</evidence>
<organism evidence="4">
    <name type="scientific">hydrothermal vent metagenome</name>
    <dbReference type="NCBI Taxonomy" id="652676"/>
    <lineage>
        <taxon>unclassified sequences</taxon>
        <taxon>metagenomes</taxon>
        <taxon>ecological metagenomes</taxon>
    </lineage>
</organism>
<dbReference type="InterPro" id="IPR045570">
    <property type="entry name" value="Metalloprtase-TldD/E_cen_dom"/>
</dbReference>
<proteinExistence type="predicted"/>
<dbReference type="AlphaFoldDB" id="A0A160V9K6"/>
<feature type="domain" description="Metalloprotease TldD/E C-terminal" evidence="2">
    <location>
        <begin position="218"/>
        <end position="440"/>
    </location>
</feature>
<dbReference type="GO" id="GO:0006508">
    <property type="term" value="P:proteolysis"/>
    <property type="evidence" value="ECO:0007669"/>
    <property type="project" value="InterPro"/>
</dbReference>
<dbReference type="PANTHER" id="PTHR43666">
    <property type="entry name" value="TLDD PROTEIN"/>
    <property type="match status" value="1"/>
</dbReference>
<feature type="domain" description="Metalloprotease TldD/E central" evidence="3">
    <location>
        <begin position="147"/>
        <end position="209"/>
    </location>
</feature>
<feature type="domain" description="Metalloprotease TldD/E N-terminal" evidence="1">
    <location>
        <begin position="33"/>
        <end position="87"/>
    </location>
</feature>
<dbReference type="Pfam" id="PF01523">
    <property type="entry name" value="PmbA_TldD_1st"/>
    <property type="match status" value="1"/>
</dbReference>
<dbReference type="PANTHER" id="PTHR43666:SF1">
    <property type="entry name" value="CONSERVED PROTEIN"/>
    <property type="match status" value="1"/>
</dbReference>
<dbReference type="InterPro" id="IPR036059">
    <property type="entry name" value="TldD/PmbA_sf"/>
</dbReference>
<accession>A0A160V9K6</accession>
<dbReference type="InterPro" id="IPR002510">
    <property type="entry name" value="Metalloprtase-TldD/E_N"/>
</dbReference>
<evidence type="ECO:0000259" key="2">
    <source>
        <dbReference type="Pfam" id="PF19289"/>
    </source>
</evidence>
<dbReference type="Gene3D" id="3.30.2290.10">
    <property type="entry name" value="PmbA/TldD superfamily"/>
    <property type="match status" value="1"/>
</dbReference>
<reference evidence="4" key="1">
    <citation type="submission" date="2015-10" db="EMBL/GenBank/DDBJ databases">
        <authorList>
            <person name="Gilbert D.G."/>
        </authorList>
    </citation>
    <scope>NUCLEOTIDE SEQUENCE</scope>
</reference>
<evidence type="ECO:0000259" key="1">
    <source>
        <dbReference type="Pfam" id="PF01523"/>
    </source>
</evidence>
<evidence type="ECO:0000259" key="3">
    <source>
        <dbReference type="Pfam" id="PF19290"/>
    </source>
</evidence>
<dbReference type="EMBL" id="FAXA01000294">
    <property type="protein sequence ID" value="CUV02712.1"/>
    <property type="molecule type" value="Genomic_DNA"/>
</dbReference>
<dbReference type="Pfam" id="PF19290">
    <property type="entry name" value="PmbA_TldD_2nd"/>
    <property type="match status" value="1"/>
</dbReference>
<dbReference type="GO" id="GO:0008237">
    <property type="term" value="F:metallopeptidase activity"/>
    <property type="evidence" value="ECO:0007669"/>
    <property type="project" value="InterPro"/>
</dbReference>
<sequence>MIGEKSALALLEKALTYSKAEETDIYLSAQDLGLSRFAGGAIHQNVAHSDITLNIRSVAGKRLGRATTNDLSDSGVQKAVESAHQNALLMPEDPALIGLPEPSSAVNVASWDEATALCSPETRASIVQGICLQGKEHSLNVSGACRTGVHSIAVVSSRGARAYHSGTFAGLIINTMSSTSAGWAKGGGWRLSDMDTEALGREAVSKAVDGRDPVAVEPGRYPVVLDTYAVDDILEALSLYGMGAQAVQEGRSWMNDLIGTQAMSPNVTVWDEGSSPLGWPVPFDAEGMPRRRVDIITRGVVNTPVHNSYTAGKDGAVSTGHQAYFSGGPIASNLFMREGDSSLQELIGSTERGLYVTRFFYTRLAHSNGCVMTGMTRDGTFMIENGQITHPVKDLRFTQSYVEALGSVELVGSESKLVLNEVGFATRVPALKLSSFNFTGVTV</sequence>
<protein>
    <submittedName>
        <fullName evidence="4">TldE/PmbA family protein, Actinobacterial subgroup</fullName>
    </submittedName>
</protein>
<name>A0A160V9K6_9ZZZZ</name>
<gene>
    <name evidence="4" type="ORF">MGWOODY_Clf1621</name>
</gene>
<dbReference type="InterPro" id="IPR045569">
    <property type="entry name" value="Metalloprtase-TldD/E_C"/>
</dbReference>
<dbReference type="SUPFAM" id="SSF111283">
    <property type="entry name" value="Putative modulator of DNA gyrase, PmbA/TldD"/>
    <property type="match status" value="1"/>
</dbReference>
<dbReference type="Pfam" id="PF19289">
    <property type="entry name" value="PmbA_TldD_3rd"/>
    <property type="match status" value="1"/>
</dbReference>
<dbReference type="InterPro" id="IPR035068">
    <property type="entry name" value="TldD/PmbA_N"/>
</dbReference>